<dbReference type="SUPFAM" id="SSF160904">
    <property type="entry name" value="Jann2411-like"/>
    <property type="match status" value="1"/>
</dbReference>
<dbReference type="RefSeq" id="WP_394844192.1">
    <property type="nucleotide sequence ID" value="NZ_CP089982.1"/>
</dbReference>
<dbReference type="PANTHER" id="PTHR35525">
    <property type="entry name" value="BLL6575 PROTEIN"/>
    <property type="match status" value="1"/>
</dbReference>
<dbReference type="Pfam" id="PF11706">
    <property type="entry name" value="zf-CGNR"/>
    <property type="match status" value="1"/>
</dbReference>
<reference evidence="2 3" key="1">
    <citation type="submission" date="2021-12" db="EMBL/GenBank/DDBJ databases">
        <title>Discovery of the Pendulisporaceae a myxobacterial family with distinct sporulation behavior and unique specialized metabolism.</title>
        <authorList>
            <person name="Garcia R."/>
            <person name="Popoff A."/>
            <person name="Bader C.D."/>
            <person name="Loehr J."/>
            <person name="Walesch S."/>
            <person name="Walt C."/>
            <person name="Boldt J."/>
            <person name="Bunk B."/>
            <person name="Haeckl F.J.F.P.J."/>
            <person name="Gunesch A.P."/>
            <person name="Birkelbach J."/>
            <person name="Nuebel U."/>
            <person name="Pietschmann T."/>
            <person name="Bach T."/>
            <person name="Mueller R."/>
        </authorList>
    </citation>
    <scope>NUCLEOTIDE SEQUENCE [LARGE SCALE GENOMIC DNA]</scope>
    <source>
        <strain evidence="2 3">MSr12523</strain>
    </source>
</reference>
<gene>
    <name evidence="2" type="ORF">LZC95_44960</name>
</gene>
<dbReference type="InterPro" id="IPR010852">
    <property type="entry name" value="ABATE"/>
</dbReference>
<sequence length="189" mass="21116">MRKKSSKDWNWDGGRLSLDFINTVRDRKTGDRELLVDPADLAEWLVQTKLLDAEPDVSMRQLARAQALREAIDRLAVGFGGGNIEAADVDLLNECARVRPSAPELILGRGGSLEVRSAREKDPVGVALGKIAVDAIELLTAPRGMFRICAADDCGLRFEDRSPSRNRQWCSMKVCGNREKARLHYQRQK</sequence>
<accession>A0ABZ2K8G5</accession>
<dbReference type="EMBL" id="CP089982">
    <property type="protein sequence ID" value="WXA93592.1"/>
    <property type="molecule type" value="Genomic_DNA"/>
</dbReference>
<dbReference type="Gene3D" id="1.10.3300.10">
    <property type="entry name" value="Jann2411-like domain"/>
    <property type="match status" value="1"/>
</dbReference>
<evidence type="ECO:0000259" key="1">
    <source>
        <dbReference type="Pfam" id="PF11706"/>
    </source>
</evidence>
<feature type="domain" description="Zinc finger CGNR" evidence="1">
    <location>
        <begin position="146"/>
        <end position="188"/>
    </location>
</feature>
<evidence type="ECO:0000313" key="3">
    <source>
        <dbReference type="Proteomes" id="UP001379533"/>
    </source>
</evidence>
<dbReference type="Pfam" id="PF07336">
    <property type="entry name" value="ABATE"/>
    <property type="match status" value="1"/>
</dbReference>
<protein>
    <submittedName>
        <fullName evidence="2">ABATE domain-containing protein</fullName>
    </submittedName>
</protein>
<evidence type="ECO:0000313" key="2">
    <source>
        <dbReference type="EMBL" id="WXA93592.1"/>
    </source>
</evidence>
<dbReference type="Proteomes" id="UP001379533">
    <property type="component" value="Chromosome"/>
</dbReference>
<dbReference type="InterPro" id="IPR023286">
    <property type="entry name" value="ABATE_dom_sf"/>
</dbReference>
<organism evidence="2 3">
    <name type="scientific">Pendulispora brunnea</name>
    <dbReference type="NCBI Taxonomy" id="2905690"/>
    <lineage>
        <taxon>Bacteria</taxon>
        <taxon>Pseudomonadati</taxon>
        <taxon>Myxococcota</taxon>
        <taxon>Myxococcia</taxon>
        <taxon>Myxococcales</taxon>
        <taxon>Sorangiineae</taxon>
        <taxon>Pendulisporaceae</taxon>
        <taxon>Pendulispora</taxon>
    </lineage>
</organism>
<dbReference type="PANTHER" id="PTHR35525:SF3">
    <property type="entry name" value="BLL6575 PROTEIN"/>
    <property type="match status" value="1"/>
</dbReference>
<keyword evidence="3" id="KW-1185">Reference proteome</keyword>
<name>A0ABZ2K8G5_9BACT</name>
<dbReference type="InterPro" id="IPR021005">
    <property type="entry name" value="Znf_CGNR"/>
</dbReference>
<proteinExistence type="predicted"/>